<evidence type="ECO:0000259" key="3">
    <source>
        <dbReference type="Pfam" id="PF08585"/>
    </source>
</evidence>
<dbReference type="Pfam" id="PF08585">
    <property type="entry name" value="RMI1_N_C"/>
    <property type="match status" value="1"/>
</dbReference>
<dbReference type="EMBL" id="CAUJNA010001264">
    <property type="protein sequence ID" value="CAJ1385655.1"/>
    <property type="molecule type" value="Genomic_DNA"/>
</dbReference>
<name>A0AA36IDI6_9DINO</name>
<comment type="similarity">
    <text evidence="1">Belongs to the RMI1 family.</text>
</comment>
<evidence type="ECO:0000313" key="5">
    <source>
        <dbReference type="Proteomes" id="UP001178507"/>
    </source>
</evidence>
<dbReference type="Gene3D" id="2.40.50.770">
    <property type="entry name" value="RecQ-mediated genome instability protein Rmi1, C-terminal domain"/>
    <property type="match status" value="1"/>
</dbReference>
<dbReference type="InterPro" id="IPR013894">
    <property type="entry name" value="RMI1_OB"/>
</dbReference>
<dbReference type="AlphaFoldDB" id="A0AA36IDI6"/>
<sequence length="182" mass="19740">MDDALRRLLQGTSLRLRPAWLQQQAVEGADAADRLLRLLAAADLRDACEGSLPPNLDRQHDLRVEGQHFLQVLHSVDIANPVAADARADESGEARGPETRTARKMLKVCVTDGAQAVCGIERRPIAALRQAAPGSKLILGNRPLVRRGLLLLEPQHLEAFHLARQNGPEQRGPGRNGQASGV</sequence>
<dbReference type="InterPro" id="IPR042470">
    <property type="entry name" value="RMI1_N_C_sf"/>
</dbReference>
<dbReference type="GO" id="GO:0000724">
    <property type="term" value="P:double-strand break repair via homologous recombination"/>
    <property type="evidence" value="ECO:0007669"/>
    <property type="project" value="TreeGrafter"/>
</dbReference>
<reference evidence="4" key="1">
    <citation type="submission" date="2023-08" db="EMBL/GenBank/DDBJ databases">
        <authorList>
            <person name="Chen Y."/>
            <person name="Shah S."/>
            <person name="Dougan E. K."/>
            <person name="Thang M."/>
            <person name="Chan C."/>
        </authorList>
    </citation>
    <scope>NUCLEOTIDE SEQUENCE</scope>
</reference>
<dbReference type="GO" id="GO:0031422">
    <property type="term" value="C:RecQ family helicase-topoisomerase III complex"/>
    <property type="evidence" value="ECO:0007669"/>
    <property type="project" value="TreeGrafter"/>
</dbReference>
<accession>A0AA36IDI6</accession>
<evidence type="ECO:0000256" key="1">
    <source>
        <dbReference type="ARBA" id="ARBA00006395"/>
    </source>
</evidence>
<gene>
    <name evidence="4" type="ORF">EVOR1521_LOCUS12213</name>
</gene>
<evidence type="ECO:0000313" key="4">
    <source>
        <dbReference type="EMBL" id="CAJ1385655.1"/>
    </source>
</evidence>
<dbReference type="PANTHER" id="PTHR14790:SF15">
    <property type="entry name" value="RECQ-MEDIATED GENOME INSTABILITY PROTEIN 1"/>
    <property type="match status" value="1"/>
</dbReference>
<dbReference type="SMART" id="SM01161">
    <property type="entry name" value="DUF1767"/>
    <property type="match status" value="1"/>
</dbReference>
<dbReference type="GO" id="GO:0000712">
    <property type="term" value="P:resolution of meiotic recombination intermediates"/>
    <property type="evidence" value="ECO:0007669"/>
    <property type="project" value="TreeGrafter"/>
</dbReference>
<keyword evidence="5" id="KW-1185">Reference proteome</keyword>
<comment type="caution">
    <text evidence="4">The sequence shown here is derived from an EMBL/GenBank/DDBJ whole genome shotgun (WGS) entry which is preliminary data.</text>
</comment>
<dbReference type="Proteomes" id="UP001178507">
    <property type="component" value="Unassembled WGS sequence"/>
</dbReference>
<dbReference type="PANTHER" id="PTHR14790">
    <property type="entry name" value="RECQ-MEDIATED GENOME INSTABILITY PROTEIN 1 RMI1"/>
    <property type="match status" value="1"/>
</dbReference>
<proteinExistence type="inferred from homology"/>
<protein>
    <recommendedName>
        <fullName evidence="2">RecQ-mediated genome instability protein 1</fullName>
    </recommendedName>
</protein>
<dbReference type="GO" id="GO:0016604">
    <property type="term" value="C:nuclear body"/>
    <property type="evidence" value="ECO:0007669"/>
    <property type="project" value="TreeGrafter"/>
</dbReference>
<organism evidence="4 5">
    <name type="scientific">Effrenium voratum</name>
    <dbReference type="NCBI Taxonomy" id="2562239"/>
    <lineage>
        <taxon>Eukaryota</taxon>
        <taxon>Sar</taxon>
        <taxon>Alveolata</taxon>
        <taxon>Dinophyceae</taxon>
        <taxon>Suessiales</taxon>
        <taxon>Symbiodiniaceae</taxon>
        <taxon>Effrenium</taxon>
    </lineage>
</organism>
<evidence type="ECO:0000256" key="2">
    <source>
        <dbReference type="ARBA" id="ARBA00018987"/>
    </source>
</evidence>
<feature type="domain" description="RecQ mediated genome instability protein 1 OB-fold" evidence="3">
    <location>
        <begin position="52"/>
        <end position="157"/>
    </location>
</feature>